<protein>
    <submittedName>
        <fullName evidence="1">Uncharacterized protein</fullName>
    </submittedName>
</protein>
<keyword evidence="2" id="KW-1185">Reference proteome</keyword>
<name>A0A3N7FV96_POPTR</name>
<proteinExistence type="predicted"/>
<dbReference type="AlphaFoldDB" id="A0A3N7FV96"/>
<evidence type="ECO:0000313" key="1">
    <source>
        <dbReference type="EMBL" id="RQO90351.1"/>
    </source>
</evidence>
<dbReference type="InParanoid" id="A0A3N7FV96"/>
<gene>
    <name evidence="1" type="ORF">POPTR_005G106150</name>
</gene>
<dbReference type="Proteomes" id="UP000006729">
    <property type="component" value="Chromosome 5"/>
</dbReference>
<dbReference type="EMBL" id="CM009294">
    <property type="protein sequence ID" value="RQO90351.1"/>
    <property type="molecule type" value="Genomic_DNA"/>
</dbReference>
<evidence type="ECO:0000313" key="2">
    <source>
        <dbReference type="Proteomes" id="UP000006729"/>
    </source>
</evidence>
<accession>A0A3N7FV96</accession>
<organism evidence="1 2">
    <name type="scientific">Populus trichocarpa</name>
    <name type="common">Western balsam poplar</name>
    <name type="synonym">Populus balsamifera subsp. trichocarpa</name>
    <dbReference type="NCBI Taxonomy" id="3694"/>
    <lineage>
        <taxon>Eukaryota</taxon>
        <taxon>Viridiplantae</taxon>
        <taxon>Streptophyta</taxon>
        <taxon>Embryophyta</taxon>
        <taxon>Tracheophyta</taxon>
        <taxon>Spermatophyta</taxon>
        <taxon>Magnoliopsida</taxon>
        <taxon>eudicotyledons</taxon>
        <taxon>Gunneridae</taxon>
        <taxon>Pentapetalae</taxon>
        <taxon>rosids</taxon>
        <taxon>fabids</taxon>
        <taxon>Malpighiales</taxon>
        <taxon>Salicaceae</taxon>
        <taxon>Saliceae</taxon>
        <taxon>Populus</taxon>
    </lineage>
</organism>
<reference evidence="1 2" key="1">
    <citation type="journal article" date="2006" name="Science">
        <title>The genome of black cottonwood, Populus trichocarpa (Torr. &amp; Gray).</title>
        <authorList>
            <person name="Tuskan G.A."/>
            <person name="Difazio S."/>
            <person name="Jansson S."/>
            <person name="Bohlmann J."/>
            <person name="Grigoriev I."/>
            <person name="Hellsten U."/>
            <person name="Putnam N."/>
            <person name="Ralph S."/>
            <person name="Rombauts S."/>
            <person name="Salamov A."/>
            <person name="Schein J."/>
            <person name="Sterck L."/>
            <person name="Aerts A."/>
            <person name="Bhalerao R.R."/>
            <person name="Bhalerao R.P."/>
            <person name="Blaudez D."/>
            <person name="Boerjan W."/>
            <person name="Brun A."/>
            <person name="Brunner A."/>
            <person name="Busov V."/>
            <person name="Campbell M."/>
            <person name="Carlson J."/>
            <person name="Chalot M."/>
            <person name="Chapman J."/>
            <person name="Chen G.L."/>
            <person name="Cooper D."/>
            <person name="Coutinho P.M."/>
            <person name="Couturier J."/>
            <person name="Covert S."/>
            <person name="Cronk Q."/>
            <person name="Cunningham R."/>
            <person name="Davis J."/>
            <person name="Degroeve S."/>
            <person name="Dejardin A."/>
            <person name="Depamphilis C."/>
            <person name="Detter J."/>
            <person name="Dirks B."/>
            <person name="Dubchak I."/>
            <person name="Duplessis S."/>
            <person name="Ehlting J."/>
            <person name="Ellis B."/>
            <person name="Gendler K."/>
            <person name="Goodstein D."/>
            <person name="Gribskov M."/>
            <person name="Grimwood J."/>
            <person name="Groover A."/>
            <person name="Gunter L."/>
            <person name="Hamberger B."/>
            <person name="Heinze B."/>
            <person name="Helariutta Y."/>
            <person name="Henrissat B."/>
            <person name="Holligan D."/>
            <person name="Holt R."/>
            <person name="Huang W."/>
            <person name="Islam-Faridi N."/>
            <person name="Jones S."/>
            <person name="Jones-Rhoades M."/>
            <person name="Jorgensen R."/>
            <person name="Joshi C."/>
            <person name="Kangasjarvi J."/>
            <person name="Karlsson J."/>
            <person name="Kelleher C."/>
            <person name="Kirkpatrick R."/>
            <person name="Kirst M."/>
            <person name="Kohler A."/>
            <person name="Kalluri U."/>
            <person name="Larimer F."/>
            <person name="Leebens-Mack J."/>
            <person name="Leple J.C."/>
            <person name="Locascio P."/>
            <person name="Lou Y."/>
            <person name="Lucas S."/>
            <person name="Martin F."/>
            <person name="Montanini B."/>
            <person name="Napoli C."/>
            <person name="Nelson D.R."/>
            <person name="Nelson C."/>
            <person name="Nieminen K."/>
            <person name="Nilsson O."/>
            <person name="Pereda V."/>
            <person name="Peter G."/>
            <person name="Philippe R."/>
            <person name="Pilate G."/>
            <person name="Poliakov A."/>
            <person name="Razumovskaya J."/>
            <person name="Richardson P."/>
            <person name="Rinaldi C."/>
            <person name="Ritland K."/>
            <person name="Rouze P."/>
            <person name="Ryaboy D."/>
            <person name="Schmutz J."/>
            <person name="Schrader J."/>
            <person name="Segerman B."/>
            <person name="Shin H."/>
            <person name="Siddiqui A."/>
            <person name="Sterky F."/>
            <person name="Terry A."/>
            <person name="Tsai C.J."/>
            <person name="Uberbacher E."/>
            <person name="Unneberg P."/>
            <person name="Vahala J."/>
            <person name="Wall K."/>
            <person name="Wessler S."/>
            <person name="Yang G."/>
            <person name="Yin T."/>
            <person name="Douglas C."/>
            <person name="Marra M."/>
            <person name="Sandberg G."/>
            <person name="Van de Peer Y."/>
            <person name="Rokhsar D."/>
        </authorList>
    </citation>
    <scope>NUCLEOTIDE SEQUENCE [LARGE SCALE GENOMIC DNA]</scope>
    <source>
        <strain evidence="2">cv. Nisqually</strain>
    </source>
</reference>
<sequence>MFALCTNIIFHEYHFAIVEQSIKKRIVLFWSTILAILRNSSHTISVQSCHIFYGQGVRFITVMML</sequence>